<keyword evidence="2 4" id="KW-0547">Nucleotide-binding</keyword>
<comment type="similarity">
    <text evidence="1 4">Belongs to the heat shock protein 70 family.</text>
</comment>
<dbReference type="SUPFAM" id="SSF53067">
    <property type="entry name" value="Actin-like ATPase domain"/>
    <property type="match status" value="2"/>
</dbReference>
<organism evidence="5">
    <name type="scientific">Vecturithrix granuli</name>
    <dbReference type="NCBI Taxonomy" id="1499967"/>
    <lineage>
        <taxon>Bacteria</taxon>
        <taxon>Candidatus Moduliflexota</taxon>
        <taxon>Candidatus Vecturitrichia</taxon>
        <taxon>Candidatus Vecturitrichales</taxon>
        <taxon>Candidatus Vecturitrichaceae</taxon>
        <taxon>Candidatus Vecturithrix</taxon>
    </lineage>
</organism>
<dbReference type="Gene3D" id="3.90.640.10">
    <property type="entry name" value="Actin, Chain A, domain 4"/>
    <property type="match status" value="1"/>
</dbReference>
<dbReference type="CDD" id="cd24029">
    <property type="entry name" value="ASKHA_NBD_HSP70_DnaK_HscA_HscC"/>
    <property type="match status" value="1"/>
</dbReference>
<dbReference type="InterPro" id="IPR018181">
    <property type="entry name" value="Heat_shock_70_CS"/>
</dbReference>
<keyword evidence="3 4" id="KW-0067">ATP-binding</keyword>
<dbReference type="Pfam" id="PF00012">
    <property type="entry name" value="HSP70"/>
    <property type="match status" value="2"/>
</dbReference>
<dbReference type="Gene3D" id="3.30.420.40">
    <property type="match status" value="2"/>
</dbReference>
<dbReference type="PANTHER" id="PTHR19375">
    <property type="entry name" value="HEAT SHOCK PROTEIN 70KDA"/>
    <property type="match status" value="1"/>
</dbReference>
<evidence type="ECO:0000313" key="6">
    <source>
        <dbReference type="Proteomes" id="UP000030661"/>
    </source>
</evidence>
<dbReference type="SUPFAM" id="SSF100920">
    <property type="entry name" value="Heat shock protein 70kD (HSP70), peptide-binding domain"/>
    <property type="match status" value="1"/>
</dbReference>
<dbReference type="InterPro" id="IPR043129">
    <property type="entry name" value="ATPase_NBD"/>
</dbReference>
<dbReference type="Proteomes" id="UP000030661">
    <property type="component" value="Unassembled WGS sequence"/>
</dbReference>
<reference evidence="5" key="1">
    <citation type="journal article" date="2015" name="PeerJ">
        <title>First genomic representation of candidate bacterial phylum KSB3 points to enhanced environmental sensing as a trigger of wastewater bulking.</title>
        <authorList>
            <person name="Sekiguchi Y."/>
            <person name="Ohashi A."/>
            <person name="Parks D.H."/>
            <person name="Yamauchi T."/>
            <person name="Tyson G.W."/>
            <person name="Hugenholtz P."/>
        </authorList>
    </citation>
    <scope>NUCLEOTIDE SEQUENCE [LARGE SCALE GENOMIC DNA]</scope>
</reference>
<dbReference type="PROSITE" id="PS00329">
    <property type="entry name" value="HSP70_2"/>
    <property type="match status" value="1"/>
</dbReference>
<dbReference type="AlphaFoldDB" id="A0A081C0Z7"/>
<dbReference type="GO" id="GO:0005524">
    <property type="term" value="F:ATP binding"/>
    <property type="evidence" value="ECO:0007669"/>
    <property type="project" value="UniProtKB-KW"/>
</dbReference>
<dbReference type="InterPro" id="IPR029047">
    <property type="entry name" value="HSP70_peptide-bd_sf"/>
</dbReference>
<gene>
    <name evidence="5" type="ORF">U27_05225</name>
</gene>
<dbReference type="InterPro" id="IPR013126">
    <property type="entry name" value="Hsp_70_fam"/>
</dbReference>
<sequence>MSGDSEKNPVLGFDLGTTFSALARWIDGRGPRIIQNKTGQDTTQSVVYYNPEKDEYIVGQIAYRRGLITPENMIVGVKRLMDDANQKVLLGGKEFNPVDISAIILEKIYEDAKSKFPKGVFSSRGSVVTVPFYFKAHQIENTRTAAERANINCIGIIQEPIAASLCYAYQLSEEYPEKEFSENILVFDLGGGTFDLTLFRLEQTKKSLNFEVLGTGGDDRLGGMDFDACFADLILKKNQLSLDGLTPIQFNQSRQKLMEATIDAKKTLSSTTECWVSVPFIIPPDKNIDCEMTREEFETSIQLHVRKIKEIIQNLWKKSGIKPSQVDRIIRVGGSSAIPCMKALLDDVIGESKVWSNANPSTSIAEGAAMYAAYLDNRGFFDKDIVIYTRTCHALGIKTVKREGRNFKELIPANHRTPCKVKQVFTTYQDNVPFLDIDIYQGAGPVIRRDTHSHIGTISITDLPPRPAGKLDVEVTFKIDEEQMLSVTVVAEGQQKSAILNYT</sequence>
<proteinExistence type="inferred from homology"/>
<dbReference type="EMBL" id="DF820467">
    <property type="protein sequence ID" value="GAK58252.1"/>
    <property type="molecule type" value="Genomic_DNA"/>
</dbReference>
<dbReference type="Gene3D" id="2.60.34.10">
    <property type="entry name" value="Substrate Binding Domain Of DNAk, Chain A, domain 1"/>
    <property type="match status" value="1"/>
</dbReference>
<dbReference type="HOGENOM" id="CLU_005965_2_4_0"/>
<evidence type="ECO:0000256" key="1">
    <source>
        <dbReference type="ARBA" id="ARBA00007381"/>
    </source>
</evidence>
<dbReference type="PRINTS" id="PR00301">
    <property type="entry name" value="HEATSHOCK70"/>
</dbReference>
<evidence type="ECO:0000313" key="5">
    <source>
        <dbReference type="EMBL" id="GAK58252.1"/>
    </source>
</evidence>
<protein>
    <submittedName>
        <fullName evidence="5">DnaK7 protein</fullName>
    </submittedName>
</protein>
<evidence type="ECO:0000256" key="3">
    <source>
        <dbReference type="ARBA" id="ARBA00022840"/>
    </source>
</evidence>
<evidence type="ECO:0000256" key="4">
    <source>
        <dbReference type="RuleBase" id="RU003322"/>
    </source>
</evidence>
<name>A0A081C0Z7_VECG1</name>
<dbReference type="FunFam" id="3.30.420.40:FF:000028">
    <property type="entry name" value="heat shock 70 kDa protein-like"/>
    <property type="match status" value="1"/>
</dbReference>
<dbReference type="eggNOG" id="COG0443">
    <property type="taxonomic scope" value="Bacteria"/>
</dbReference>
<evidence type="ECO:0000256" key="2">
    <source>
        <dbReference type="ARBA" id="ARBA00022741"/>
    </source>
</evidence>
<dbReference type="GO" id="GO:0140662">
    <property type="term" value="F:ATP-dependent protein folding chaperone"/>
    <property type="evidence" value="ECO:0007669"/>
    <property type="project" value="InterPro"/>
</dbReference>
<accession>A0A081C0Z7</accession>
<keyword evidence="6" id="KW-1185">Reference proteome</keyword>
<dbReference type="STRING" id="1499967.U27_05225"/>